<evidence type="ECO:0000256" key="2">
    <source>
        <dbReference type="ARBA" id="ARBA00005559"/>
    </source>
</evidence>
<dbReference type="SUPFAM" id="SSF52540">
    <property type="entry name" value="P-loop containing nucleoside triphosphate hydrolases"/>
    <property type="match status" value="1"/>
</dbReference>
<dbReference type="GO" id="GO:0035999">
    <property type="term" value="P:tetrahydrofolate interconversion"/>
    <property type="evidence" value="ECO:0007669"/>
    <property type="project" value="TreeGrafter"/>
</dbReference>
<dbReference type="GO" id="GO:0004477">
    <property type="term" value="F:methenyltetrahydrofolate cyclohydrolase activity"/>
    <property type="evidence" value="ECO:0007669"/>
    <property type="project" value="TreeGrafter"/>
</dbReference>
<evidence type="ECO:0000256" key="5">
    <source>
        <dbReference type="ARBA" id="ARBA00022563"/>
    </source>
</evidence>
<dbReference type="InterPro" id="IPR020631">
    <property type="entry name" value="THF_DH/CycHdrlase_NAD-bd_dom"/>
</dbReference>
<comment type="caution">
    <text evidence="10">The sequence shown here is derived from an EMBL/GenBank/DDBJ whole genome shotgun (WGS) entry which is preliminary data.</text>
</comment>
<organism evidence="10 11">
    <name type="scientific">Caerostris extrusa</name>
    <name type="common">Bark spider</name>
    <name type="synonym">Caerostris bankana</name>
    <dbReference type="NCBI Taxonomy" id="172846"/>
    <lineage>
        <taxon>Eukaryota</taxon>
        <taxon>Metazoa</taxon>
        <taxon>Ecdysozoa</taxon>
        <taxon>Arthropoda</taxon>
        <taxon>Chelicerata</taxon>
        <taxon>Arachnida</taxon>
        <taxon>Araneae</taxon>
        <taxon>Araneomorphae</taxon>
        <taxon>Entelegynae</taxon>
        <taxon>Araneoidea</taxon>
        <taxon>Araneidae</taxon>
        <taxon>Caerostris</taxon>
    </lineage>
</organism>
<dbReference type="PROSITE" id="PS00721">
    <property type="entry name" value="FTHFS_1"/>
    <property type="match status" value="1"/>
</dbReference>
<dbReference type="Pfam" id="PF02882">
    <property type="entry name" value="THF_DHG_CYH_C"/>
    <property type="match status" value="1"/>
</dbReference>
<keyword evidence="8" id="KW-0067">ATP-binding</keyword>
<evidence type="ECO:0000256" key="3">
    <source>
        <dbReference type="ARBA" id="ARBA00006985"/>
    </source>
</evidence>
<keyword evidence="7" id="KW-0547">Nucleotide-binding</keyword>
<evidence type="ECO:0000256" key="4">
    <source>
        <dbReference type="ARBA" id="ARBA00011738"/>
    </source>
</evidence>
<dbReference type="Gene3D" id="3.10.410.10">
    <property type="entry name" value="Formyltetrahydrofolate synthetase, domain 3"/>
    <property type="match status" value="1"/>
</dbReference>
<evidence type="ECO:0000256" key="1">
    <source>
        <dbReference type="ARBA" id="ARBA00004777"/>
    </source>
</evidence>
<keyword evidence="6" id="KW-0436">Ligase</keyword>
<feature type="domain" description="Tetrahydrofolate dehydrogenase/cyclohydrolase NAD(P)-binding" evidence="9">
    <location>
        <begin position="146"/>
        <end position="233"/>
    </location>
</feature>
<dbReference type="EMBL" id="BPLR01019441">
    <property type="protein sequence ID" value="GIX67884.1"/>
    <property type="molecule type" value="Genomic_DNA"/>
</dbReference>
<dbReference type="InterPro" id="IPR000672">
    <property type="entry name" value="THF_DH/CycHdrlase"/>
</dbReference>
<evidence type="ECO:0000256" key="6">
    <source>
        <dbReference type="ARBA" id="ARBA00022598"/>
    </source>
</evidence>
<dbReference type="Gene3D" id="3.40.50.10860">
    <property type="entry name" value="Leucine Dehydrogenase, chain A, domain 1"/>
    <property type="match status" value="1"/>
</dbReference>
<dbReference type="InterPro" id="IPR027417">
    <property type="entry name" value="P-loop_NTPase"/>
</dbReference>
<comment type="similarity">
    <text evidence="2">In the N-terminal section; belongs to the tetrahydrofolate dehydrogenase/cyclohydrolase family.</text>
</comment>
<keyword evidence="5" id="KW-0554">One-carbon metabolism</keyword>
<dbReference type="Gene3D" id="3.40.50.720">
    <property type="entry name" value="NAD(P)-binding Rossmann-like Domain"/>
    <property type="match status" value="1"/>
</dbReference>
<evidence type="ECO:0000313" key="11">
    <source>
        <dbReference type="Proteomes" id="UP001054945"/>
    </source>
</evidence>
<dbReference type="FunFam" id="3.10.410.10:FF:000001">
    <property type="entry name" value="Putative formate--tetrahydrofolate ligase"/>
    <property type="match status" value="1"/>
</dbReference>
<dbReference type="FunFam" id="3.40.50.300:FF:000245">
    <property type="entry name" value="C-1-tetrahydrofolate synthase, cytoplasmic"/>
    <property type="match status" value="1"/>
</dbReference>
<dbReference type="Gene3D" id="1.10.8.770">
    <property type="match status" value="1"/>
</dbReference>
<proteinExistence type="inferred from homology"/>
<accession>A0AAV4M670</accession>
<dbReference type="SUPFAM" id="SSF53223">
    <property type="entry name" value="Aminoacid dehydrogenase-like, N-terminal domain"/>
    <property type="match status" value="1"/>
</dbReference>
<dbReference type="SUPFAM" id="SSF51735">
    <property type="entry name" value="NAD(P)-binding Rossmann-fold domains"/>
    <property type="match status" value="1"/>
</dbReference>
<comment type="pathway">
    <text evidence="1">One-carbon metabolism; tetrahydrofolate interconversion.</text>
</comment>
<dbReference type="GO" id="GO:0004329">
    <property type="term" value="F:formate-tetrahydrofolate ligase activity"/>
    <property type="evidence" value="ECO:0007669"/>
    <property type="project" value="InterPro"/>
</dbReference>
<protein>
    <submittedName>
        <fullName evidence="10">C-1-tetrahydrofolate synthase, cytoplasmic</fullName>
    </submittedName>
</protein>
<evidence type="ECO:0000313" key="10">
    <source>
        <dbReference type="EMBL" id="GIX67884.1"/>
    </source>
</evidence>
<dbReference type="Pfam" id="PF01268">
    <property type="entry name" value="FTHFS"/>
    <property type="match status" value="1"/>
</dbReference>
<dbReference type="FunFam" id="3.40.50.300:FF:001522">
    <property type="entry name" value="Probable MIS1-C1-tetrahydrofolate synthase, mitochondrial"/>
    <property type="match status" value="1"/>
</dbReference>
<dbReference type="InterPro" id="IPR000559">
    <property type="entry name" value="Formate_THF_ligase"/>
</dbReference>
<dbReference type="PANTHER" id="PTHR48099">
    <property type="entry name" value="C-1-TETRAHYDROFOLATE SYNTHASE, CYTOPLASMIC-RELATED"/>
    <property type="match status" value="1"/>
</dbReference>
<dbReference type="PRINTS" id="PR00085">
    <property type="entry name" value="THFDHDRGNASE"/>
</dbReference>
<evidence type="ECO:0000259" key="9">
    <source>
        <dbReference type="Pfam" id="PF02882"/>
    </source>
</evidence>
<dbReference type="InterPro" id="IPR020628">
    <property type="entry name" value="Formate_THF_ligase_CS"/>
</dbReference>
<dbReference type="AlphaFoldDB" id="A0AAV4M670"/>
<dbReference type="CDD" id="cd00477">
    <property type="entry name" value="FTHFS"/>
    <property type="match status" value="1"/>
</dbReference>
<keyword evidence="11" id="KW-1185">Reference proteome</keyword>
<dbReference type="GO" id="GO:0004488">
    <property type="term" value="F:methylenetetrahydrofolate dehydrogenase (NADP+) activity"/>
    <property type="evidence" value="ECO:0007669"/>
    <property type="project" value="InterPro"/>
</dbReference>
<dbReference type="InterPro" id="IPR046346">
    <property type="entry name" value="Aminoacid_DH-like_N_sf"/>
</dbReference>
<comment type="similarity">
    <text evidence="3">In the C-terminal section; belongs to the formate--tetrahydrofolate ligase family.</text>
</comment>
<dbReference type="GO" id="GO:0005829">
    <property type="term" value="C:cytosol"/>
    <property type="evidence" value="ECO:0007669"/>
    <property type="project" value="TreeGrafter"/>
</dbReference>
<dbReference type="PROSITE" id="PS00722">
    <property type="entry name" value="FTHFS_2"/>
    <property type="match status" value="1"/>
</dbReference>
<dbReference type="GO" id="GO:0005524">
    <property type="term" value="F:ATP binding"/>
    <property type="evidence" value="ECO:0007669"/>
    <property type="project" value="UniProtKB-KW"/>
</dbReference>
<dbReference type="InterPro" id="IPR036291">
    <property type="entry name" value="NAD(P)-bd_dom_sf"/>
</dbReference>
<evidence type="ECO:0000256" key="8">
    <source>
        <dbReference type="ARBA" id="ARBA00022840"/>
    </source>
</evidence>
<name>A0AAV4M670_CAEEX</name>
<dbReference type="HAMAP" id="MF_01543">
    <property type="entry name" value="FTHFS"/>
    <property type="match status" value="1"/>
</dbReference>
<sequence>MPASDLLRLPFFSTAISGLQSQFISLTKQYPNFRPTVTIITLGQVPKSENKCCFSSLVSSVLQECQIAFNFNILKKETDADSVCVDTIKSLNSNPNIHGILIELPHDICNSSSIYNAIVSSKDILGISKENTESFLNNENLSLLPTPAAAVLDLIQSSGISCKNANVYVLGKKDMLSSICQLLLTRGAIVTVCHSCEENLPSGVQNADIVISAVQNSVGVGKLLKPGSVLIDCSDLDSDNLSQEDVNRSSNFFSSEYFWSTVAINIAKNTFSAVKNLFHHTWDLKCIPIKFGVPGLSDIEITRLQKLKDISVLAKEIGILSHEIELYGDKKAKVPLSVLERCKFRESGKYIVIAGITPTPLGEGKSTTTVGLSQALAVQLHKNVIACLRQPSQGPTFGIKGGAAGGGYSQVIPMEEFNLHLTGDIHAVTAANNLLAAQIDARMFHEATQLDADLFRRLVKVVNGKPQFTKIQIARLQRLGIEKTDPSTLSTEEMSKFARLDIDPSTVSWHRVLDTNDRFLRKICVGMASTEKKMTRETQFDIAVASEIMAVLALANDMADMKKKLAKIVVGNSRKGEPVTVDDLGVTGALAVLMKDAIKPNLMQTIEGAPVFVHAGPFANIAHGNSSIIADKLALKLVGKNGYVVTEAGFGSDIGLEKFCDIKCRYSGLVPNAVVIVATIRALKLHGGGPNIASGSSLPKEYTQENLDLVREGYCNLAKHIEISGRFGLPVVVALNAFSTDTDAELALVKELAEKDGAFRCVICNHFSEGSKGAKDLAEAVVAASSQAGQFKFLYNLESSIEEKIETIAKKIYGADGIEFKGDAREKMELFEKQGFGNLPVCMAKTPLSLSDNPAKKGVPKNFTIPIQDIKLSAGAGFVYPLLGAISTMPGLPTRPCFYDIDIDADTGEIEGLS</sequence>
<dbReference type="Gene3D" id="3.40.50.300">
    <property type="entry name" value="P-loop containing nucleotide triphosphate hydrolases"/>
    <property type="match status" value="2"/>
</dbReference>
<gene>
    <name evidence="10" type="primary">MTHFD1</name>
    <name evidence="10" type="ORF">CEXT_374841</name>
</gene>
<reference evidence="10 11" key="1">
    <citation type="submission" date="2021-06" db="EMBL/GenBank/DDBJ databases">
        <title>Caerostris extrusa draft genome.</title>
        <authorList>
            <person name="Kono N."/>
            <person name="Arakawa K."/>
        </authorList>
    </citation>
    <scope>NUCLEOTIDE SEQUENCE [LARGE SCALE GENOMIC DNA]</scope>
</reference>
<comment type="subunit">
    <text evidence="4">Homodimer.</text>
</comment>
<evidence type="ECO:0000256" key="7">
    <source>
        <dbReference type="ARBA" id="ARBA00022741"/>
    </source>
</evidence>
<dbReference type="Proteomes" id="UP001054945">
    <property type="component" value="Unassembled WGS sequence"/>
</dbReference>
<dbReference type="PANTHER" id="PTHR48099:SF5">
    <property type="entry name" value="C-1-TETRAHYDROFOLATE SYNTHASE, CYTOPLASMIC"/>
    <property type="match status" value="1"/>
</dbReference>